<accession>A0ABQ9KT08</accession>
<keyword evidence="3" id="KW-1185">Reference proteome</keyword>
<proteinExistence type="predicted"/>
<keyword evidence="1" id="KW-0732">Signal</keyword>
<evidence type="ECO:0000313" key="2">
    <source>
        <dbReference type="EMBL" id="KAJ9147506.1"/>
    </source>
</evidence>
<dbReference type="Proteomes" id="UP001174677">
    <property type="component" value="Chromosome 16"/>
</dbReference>
<name>A0ABQ9KT08_HEVBR</name>
<organism evidence="2 3">
    <name type="scientific">Hevea brasiliensis</name>
    <name type="common">Para rubber tree</name>
    <name type="synonym">Siphonia brasiliensis</name>
    <dbReference type="NCBI Taxonomy" id="3981"/>
    <lineage>
        <taxon>Eukaryota</taxon>
        <taxon>Viridiplantae</taxon>
        <taxon>Streptophyta</taxon>
        <taxon>Embryophyta</taxon>
        <taxon>Tracheophyta</taxon>
        <taxon>Spermatophyta</taxon>
        <taxon>Magnoliopsida</taxon>
        <taxon>eudicotyledons</taxon>
        <taxon>Gunneridae</taxon>
        <taxon>Pentapetalae</taxon>
        <taxon>rosids</taxon>
        <taxon>fabids</taxon>
        <taxon>Malpighiales</taxon>
        <taxon>Euphorbiaceae</taxon>
        <taxon>Crotonoideae</taxon>
        <taxon>Micrandreae</taxon>
        <taxon>Hevea</taxon>
    </lineage>
</organism>
<dbReference type="EMBL" id="JARPOI010000016">
    <property type="protein sequence ID" value="KAJ9147506.1"/>
    <property type="molecule type" value="Genomic_DNA"/>
</dbReference>
<feature type="chain" id="PRO_5046145534" evidence="1">
    <location>
        <begin position="24"/>
        <end position="71"/>
    </location>
</feature>
<reference evidence="2" key="1">
    <citation type="journal article" date="2023" name="Plant Biotechnol. J.">
        <title>Chromosome-level wild Hevea brasiliensis genome provides new tools for genomic-assisted breeding and valuable loci to elevate rubber yield.</title>
        <authorList>
            <person name="Cheng H."/>
            <person name="Song X."/>
            <person name="Hu Y."/>
            <person name="Wu T."/>
            <person name="Yang Q."/>
            <person name="An Z."/>
            <person name="Feng S."/>
            <person name="Deng Z."/>
            <person name="Wu W."/>
            <person name="Zeng X."/>
            <person name="Tu M."/>
            <person name="Wang X."/>
            <person name="Huang H."/>
        </authorList>
    </citation>
    <scope>NUCLEOTIDE SEQUENCE</scope>
    <source>
        <strain evidence="2">MT/VB/25A 57/8</strain>
    </source>
</reference>
<gene>
    <name evidence="2" type="ORF">P3X46_029660</name>
</gene>
<protein>
    <submittedName>
        <fullName evidence="2">Uncharacterized protein</fullName>
    </submittedName>
</protein>
<evidence type="ECO:0000256" key="1">
    <source>
        <dbReference type="SAM" id="SignalP"/>
    </source>
</evidence>
<feature type="signal peptide" evidence="1">
    <location>
        <begin position="1"/>
        <end position="23"/>
    </location>
</feature>
<evidence type="ECO:0000313" key="3">
    <source>
        <dbReference type="Proteomes" id="UP001174677"/>
    </source>
</evidence>
<sequence length="71" mass="7773">MKAFLIICVLLSSFFVIPSPIVARKLTHNGEKLNLSNGKVGCRKLEGVKEGPVCKGKRKGNCRCPVFKPNC</sequence>
<comment type="caution">
    <text evidence="2">The sequence shown here is derived from an EMBL/GenBank/DDBJ whole genome shotgun (WGS) entry which is preliminary data.</text>
</comment>